<dbReference type="Gene3D" id="3.20.20.140">
    <property type="entry name" value="Metal-dependent hydrolases"/>
    <property type="match status" value="1"/>
</dbReference>
<dbReference type="PANTHER" id="PTHR11113:SF14">
    <property type="entry name" value="N-ACETYLGLUCOSAMINE-6-PHOSPHATE DEACETYLASE"/>
    <property type="match status" value="1"/>
</dbReference>
<keyword evidence="2" id="KW-0479">Metal-binding</keyword>
<evidence type="ECO:0000256" key="3">
    <source>
        <dbReference type="ARBA" id="ARBA00022801"/>
    </source>
</evidence>
<protein>
    <submittedName>
        <fullName evidence="7">N-acetylglucosamine-6-phosphate deacetylase</fullName>
    </submittedName>
</protein>
<gene>
    <name evidence="7" type="ORF">KSZ_30900</name>
</gene>
<keyword evidence="8" id="KW-1185">Reference proteome</keyword>
<evidence type="ECO:0000313" key="7">
    <source>
        <dbReference type="EMBL" id="GHO85084.1"/>
    </source>
</evidence>
<evidence type="ECO:0000256" key="5">
    <source>
        <dbReference type="PIRNR" id="PIRNR038994"/>
    </source>
</evidence>
<sequence>MSLLALINGRIVSGERLIDEHMMLIENDRIVEIRSDQTPPTGATVLDVQGHIIAPGFIDIHVHGGGGYDTMDATPEALQGIATFVASHGVTSFLPTTIASSQQQVQAAVENVASYQQRHRDVDGAHILGMHLEGPYLNTAYPGAQPPHHIRPADPGEYERLFVQGNISLISLAPEISVNLELVKYAVAHGARVAVGHSAAQYEEVMEAVACGVTQACHIFNGMRGLHHREPGTVGAVLSCDEIYAQVIADLIHVHPAVLKILIRAKGVARTILITDAMRAAGLPDGHYDLGGQEVTVCDGAVHLVHGDSLAGSVLTMDQAVLNVMQTTQLSLPQAVSMATSVPAESLGLGHEIGTLAPGYLADLVVFDAQVHVLATIVHGTLTYRSQDFRA</sequence>
<feature type="domain" description="Amidohydrolase-related" evidence="6">
    <location>
        <begin position="52"/>
        <end position="378"/>
    </location>
</feature>
<dbReference type="RefSeq" id="WP_201362705.1">
    <property type="nucleotide sequence ID" value="NZ_BNJJ01000008.1"/>
</dbReference>
<evidence type="ECO:0000256" key="4">
    <source>
        <dbReference type="ARBA" id="ARBA00023277"/>
    </source>
</evidence>
<evidence type="ECO:0000313" key="8">
    <source>
        <dbReference type="Proteomes" id="UP000635565"/>
    </source>
</evidence>
<proteinExistence type="inferred from homology"/>
<dbReference type="PIRSF" id="PIRSF038994">
    <property type="entry name" value="NagA"/>
    <property type="match status" value="1"/>
</dbReference>
<dbReference type="Gene3D" id="2.30.40.10">
    <property type="entry name" value="Urease, subunit C, domain 1"/>
    <property type="match status" value="1"/>
</dbReference>
<comment type="caution">
    <text evidence="7">The sequence shown here is derived from an EMBL/GenBank/DDBJ whole genome shotgun (WGS) entry which is preliminary data.</text>
</comment>
<dbReference type="CDD" id="cd00854">
    <property type="entry name" value="NagA"/>
    <property type="match status" value="1"/>
</dbReference>
<name>A0ABQ3VHA3_9CHLR</name>
<dbReference type="InterPro" id="IPR032466">
    <property type="entry name" value="Metal_Hydrolase"/>
</dbReference>
<dbReference type="NCBIfam" id="TIGR00221">
    <property type="entry name" value="nagA"/>
    <property type="match status" value="1"/>
</dbReference>
<dbReference type="InterPro" id="IPR011059">
    <property type="entry name" value="Metal-dep_hydrolase_composite"/>
</dbReference>
<dbReference type="PANTHER" id="PTHR11113">
    <property type="entry name" value="N-ACETYLGLUCOSAMINE-6-PHOSPHATE DEACETYLASE"/>
    <property type="match status" value="1"/>
</dbReference>
<reference evidence="7 8" key="1">
    <citation type="journal article" date="2021" name="Int. J. Syst. Evol. Microbiol.">
        <title>Reticulibacter mediterranei gen. nov., sp. nov., within the new family Reticulibacteraceae fam. nov., and Ktedonospora formicarum gen. nov., sp. nov., Ktedonobacter robiniae sp. nov., Dictyobacter formicarum sp. nov. and Dictyobacter arantiisoli sp. nov., belonging to the class Ktedonobacteria.</title>
        <authorList>
            <person name="Yabe S."/>
            <person name="Zheng Y."/>
            <person name="Wang C.M."/>
            <person name="Sakai Y."/>
            <person name="Abe K."/>
            <person name="Yokota A."/>
            <person name="Donadio S."/>
            <person name="Cavaletti L."/>
            <person name="Monciardini P."/>
        </authorList>
    </citation>
    <scope>NUCLEOTIDE SEQUENCE [LARGE SCALE GENOMIC DNA]</scope>
    <source>
        <strain evidence="7 8">SOSP1-9</strain>
    </source>
</reference>
<comment type="similarity">
    <text evidence="1 5">Belongs to the metallo-dependent hydrolases superfamily. NagA family.</text>
</comment>
<dbReference type="Pfam" id="PF01979">
    <property type="entry name" value="Amidohydro_1"/>
    <property type="match status" value="1"/>
</dbReference>
<keyword evidence="3 5" id="KW-0378">Hydrolase</keyword>
<evidence type="ECO:0000259" key="6">
    <source>
        <dbReference type="Pfam" id="PF01979"/>
    </source>
</evidence>
<dbReference type="Proteomes" id="UP000635565">
    <property type="component" value="Unassembled WGS sequence"/>
</dbReference>
<dbReference type="InterPro" id="IPR003764">
    <property type="entry name" value="GlcNAc_6-P_deAcase"/>
</dbReference>
<accession>A0ABQ3VHA3</accession>
<organism evidence="7 8">
    <name type="scientific">Dictyobacter formicarum</name>
    <dbReference type="NCBI Taxonomy" id="2778368"/>
    <lineage>
        <taxon>Bacteria</taxon>
        <taxon>Bacillati</taxon>
        <taxon>Chloroflexota</taxon>
        <taxon>Ktedonobacteria</taxon>
        <taxon>Ktedonobacterales</taxon>
        <taxon>Dictyobacteraceae</taxon>
        <taxon>Dictyobacter</taxon>
    </lineage>
</organism>
<dbReference type="SUPFAM" id="SSF51556">
    <property type="entry name" value="Metallo-dependent hydrolases"/>
    <property type="match status" value="1"/>
</dbReference>
<dbReference type="InterPro" id="IPR006680">
    <property type="entry name" value="Amidohydro-rel"/>
</dbReference>
<evidence type="ECO:0000256" key="2">
    <source>
        <dbReference type="ARBA" id="ARBA00022723"/>
    </source>
</evidence>
<dbReference type="SUPFAM" id="SSF51338">
    <property type="entry name" value="Composite domain of metallo-dependent hydrolases"/>
    <property type="match status" value="1"/>
</dbReference>
<keyword evidence="4 5" id="KW-0119">Carbohydrate metabolism</keyword>
<dbReference type="EMBL" id="BNJJ01000008">
    <property type="protein sequence ID" value="GHO85084.1"/>
    <property type="molecule type" value="Genomic_DNA"/>
</dbReference>
<evidence type="ECO:0000256" key="1">
    <source>
        <dbReference type="ARBA" id="ARBA00010716"/>
    </source>
</evidence>